<name>A0A090AFD9_9GAMM</name>
<proteinExistence type="inferred from homology"/>
<feature type="coiled-coil region" evidence="2">
    <location>
        <begin position="87"/>
        <end position="145"/>
    </location>
</feature>
<comment type="similarity">
    <text evidence="1">Belongs to the membrane fusion protein (MFP) (TC 8.A.1) family.</text>
</comment>
<dbReference type="PANTHER" id="PTHR30469">
    <property type="entry name" value="MULTIDRUG RESISTANCE PROTEIN MDTA"/>
    <property type="match status" value="1"/>
</dbReference>
<dbReference type="OrthoDB" id="9806939at2"/>
<accession>A0A090AFD9</accession>
<dbReference type="HOGENOM" id="CLU_018816_1_4_6"/>
<dbReference type="InterPro" id="IPR006143">
    <property type="entry name" value="RND_pump_MFP"/>
</dbReference>
<evidence type="ECO:0000313" key="4">
    <source>
        <dbReference type="Proteomes" id="UP000031623"/>
    </source>
</evidence>
<evidence type="ECO:0000313" key="3">
    <source>
        <dbReference type="EMBL" id="BAP55779.1"/>
    </source>
</evidence>
<dbReference type="STRING" id="40754.THII_1482"/>
<dbReference type="EMBL" id="AP014633">
    <property type="protein sequence ID" value="BAP55779.1"/>
    <property type="molecule type" value="Genomic_DNA"/>
</dbReference>
<organism evidence="3 4">
    <name type="scientific">Thioploca ingrica</name>
    <dbReference type="NCBI Taxonomy" id="40754"/>
    <lineage>
        <taxon>Bacteria</taxon>
        <taxon>Pseudomonadati</taxon>
        <taxon>Pseudomonadota</taxon>
        <taxon>Gammaproteobacteria</taxon>
        <taxon>Thiotrichales</taxon>
        <taxon>Thiotrichaceae</taxon>
        <taxon>Thioploca</taxon>
    </lineage>
</organism>
<keyword evidence="2" id="KW-0175">Coiled coil</keyword>
<dbReference type="NCBIfam" id="TIGR01730">
    <property type="entry name" value="RND_mfp"/>
    <property type="match status" value="1"/>
</dbReference>
<reference evidence="3 4" key="1">
    <citation type="journal article" date="2014" name="ISME J.">
        <title>Ecophysiology of Thioploca ingrica as revealed by the complete genome sequence supplemented with proteomic evidence.</title>
        <authorList>
            <person name="Kojima H."/>
            <person name="Ogura Y."/>
            <person name="Yamamoto N."/>
            <person name="Togashi T."/>
            <person name="Mori H."/>
            <person name="Watanabe T."/>
            <person name="Nemoto F."/>
            <person name="Kurokawa K."/>
            <person name="Hayashi T."/>
            <person name="Fukui M."/>
        </authorList>
    </citation>
    <scope>NUCLEOTIDE SEQUENCE [LARGE SCALE GENOMIC DNA]</scope>
</reference>
<keyword evidence="4" id="KW-1185">Reference proteome</keyword>
<dbReference type="AlphaFoldDB" id="A0A090AFD9"/>
<dbReference type="PANTHER" id="PTHR30469:SF15">
    <property type="entry name" value="HLYD FAMILY OF SECRETION PROTEINS"/>
    <property type="match status" value="1"/>
</dbReference>
<dbReference type="Gene3D" id="1.10.287.470">
    <property type="entry name" value="Helix hairpin bin"/>
    <property type="match status" value="1"/>
</dbReference>
<dbReference type="Gene3D" id="2.40.30.170">
    <property type="match status" value="1"/>
</dbReference>
<dbReference type="GO" id="GO:0015562">
    <property type="term" value="F:efflux transmembrane transporter activity"/>
    <property type="evidence" value="ECO:0007669"/>
    <property type="project" value="TreeGrafter"/>
</dbReference>
<sequence>MLWKQISCCFWLILNTGQAATIETIMAEIRPVPRFYEAPGRTIATQQMQLRATVNSFIRELAVREGDIVPKGTLLLALDDRNNMKNREEAQALIAAAQATLADATQDVQNFARLLTKNATSAERLRKAQLQQEQTRAALIQAQARLAVLNHEREYLQLTSPFKARVVERLVTLGDLVTVGTPLLRLEALDSIEFSAELPAIWIESIQVGQPVLIVLSGVSAPFIGQVTIIVKAVNPVTQTCTVKLRLGDATDVLTGVTGQAHFIIAKESLLLIPESTMVERAGIIGVFRLESQQVARFAAIRIGRSWQTYRSVIAGLRAGDKLINKPSAELRDGERVGNQP</sequence>
<gene>
    <name evidence="3" type="ORF">THII_1482</name>
</gene>
<dbReference type="SUPFAM" id="SSF111369">
    <property type="entry name" value="HlyD-like secretion proteins"/>
    <property type="match status" value="1"/>
</dbReference>
<evidence type="ECO:0000256" key="1">
    <source>
        <dbReference type="ARBA" id="ARBA00009477"/>
    </source>
</evidence>
<dbReference type="Gene3D" id="2.40.50.100">
    <property type="match status" value="1"/>
</dbReference>
<dbReference type="Proteomes" id="UP000031623">
    <property type="component" value="Chromosome"/>
</dbReference>
<dbReference type="GO" id="GO:1990281">
    <property type="term" value="C:efflux pump complex"/>
    <property type="evidence" value="ECO:0007669"/>
    <property type="project" value="TreeGrafter"/>
</dbReference>
<protein>
    <submittedName>
        <fullName evidence="3">Secretion protein HlyD</fullName>
    </submittedName>
</protein>
<evidence type="ECO:0000256" key="2">
    <source>
        <dbReference type="SAM" id="Coils"/>
    </source>
</evidence>
<dbReference type="KEGG" id="tig:THII_1482"/>
<dbReference type="Gene3D" id="2.40.420.20">
    <property type="match status" value="1"/>
</dbReference>